<evidence type="ECO:0000256" key="1">
    <source>
        <dbReference type="SAM" id="SignalP"/>
    </source>
</evidence>
<gene>
    <name evidence="2" type="ORF">HDE68_004977</name>
</gene>
<keyword evidence="1" id="KW-0732">Signal</keyword>
<evidence type="ECO:0000313" key="2">
    <source>
        <dbReference type="EMBL" id="MBB5639039.1"/>
    </source>
</evidence>
<feature type="chain" id="PRO_5030792806" evidence="1">
    <location>
        <begin position="28"/>
        <end position="96"/>
    </location>
</feature>
<dbReference type="RefSeq" id="WP_183884934.1">
    <property type="nucleotide sequence ID" value="NZ_JACHCE010000011.1"/>
</dbReference>
<dbReference type="Proteomes" id="UP000537204">
    <property type="component" value="Unassembled WGS sequence"/>
</dbReference>
<reference evidence="2 3" key="1">
    <citation type="submission" date="2020-08" db="EMBL/GenBank/DDBJ databases">
        <title>Genomic Encyclopedia of Type Strains, Phase IV (KMG-V): Genome sequencing to study the core and pangenomes of soil and plant-associated prokaryotes.</title>
        <authorList>
            <person name="Whitman W."/>
        </authorList>
    </citation>
    <scope>NUCLEOTIDE SEQUENCE [LARGE SCALE GENOMIC DNA]</scope>
    <source>
        <strain evidence="2 3">S3M1</strain>
    </source>
</reference>
<dbReference type="EMBL" id="JACHCE010000011">
    <property type="protein sequence ID" value="MBB5639039.1"/>
    <property type="molecule type" value="Genomic_DNA"/>
</dbReference>
<dbReference type="Pfam" id="PF20130">
    <property type="entry name" value="DUF6520"/>
    <property type="match status" value="1"/>
</dbReference>
<organism evidence="2 3">
    <name type="scientific">Pedobacter cryoconitis</name>
    <dbReference type="NCBI Taxonomy" id="188932"/>
    <lineage>
        <taxon>Bacteria</taxon>
        <taxon>Pseudomonadati</taxon>
        <taxon>Bacteroidota</taxon>
        <taxon>Sphingobacteriia</taxon>
        <taxon>Sphingobacteriales</taxon>
        <taxon>Sphingobacteriaceae</taxon>
        <taxon>Pedobacter</taxon>
    </lineage>
</organism>
<proteinExistence type="predicted"/>
<comment type="caution">
    <text evidence="2">The sequence shown here is derived from an EMBL/GenBank/DDBJ whole genome shotgun (WGS) entry which is preliminary data.</text>
</comment>
<sequence>MKNLKFNLPAIAMLLGLSIVFTQSAFKIDKKLLNVYGYNYTTGQWIPENPNYTCKYKPDLVCKFGFKSIPQPGETPFNTSALKMADKGNYVPIIAK</sequence>
<evidence type="ECO:0000313" key="3">
    <source>
        <dbReference type="Proteomes" id="UP000537204"/>
    </source>
</evidence>
<protein>
    <submittedName>
        <fullName evidence="2">Uncharacterized protein</fullName>
    </submittedName>
</protein>
<dbReference type="AlphaFoldDB" id="A0A7W9E281"/>
<name>A0A7W9E281_9SPHI</name>
<dbReference type="InterPro" id="IPR045391">
    <property type="entry name" value="DUF6520"/>
</dbReference>
<accession>A0A7W9E281</accession>
<feature type="signal peptide" evidence="1">
    <location>
        <begin position="1"/>
        <end position="27"/>
    </location>
</feature>